<evidence type="ECO:0000256" key="5">
    <source>
        <dbReference type="ARBA" id="ARBA00022723"/>
    </source>
</evidence>
<dbReference type="GO" id="GO:0016779">
    <property type="term" value="F:nucleotidyltransferase activity"/>
    <property type="evidence" value="ECO:0007669"/>
    <property type="project" value="UniProtKB-KW"/>
</dbReference>
<dbReference type="GO" id="GO:0046872">
    <property type="term" value="F:metal ion binding"/>
    <property type="evidence" value="ECO:0007669"/>
    <property type="project" value="UniProtKB-KW"/>
</dbReference>
<dbReference type="Gene3D" id="3.30.460.10">
    <property type="entry name" value="Beta Polymerase, domain 2"/>
    <property type="match status" value="1"/>
</dbReference>
<keyword evidence="5" id="KW-0479">Metal-binding</keyword>
<dbReference type="EMBL" id="VDFR01000001">
    <property type="protein sequence ID" value="TNC52680.1"/>
    <property type="molecule type" value="Genomic_DNA"/>
</dbReference>
<evidence type="ECO:0000256" key="2">
    <source>
        <dbReference type="ARBA" id="ARBA00022649"/>
    </source>
</evidence>
<dbReference type="PANTHER" id="PTHR33571:SF12">
    <property type="entry name" value="BSL3053 PROTEIN"/>
    <property type="match status" value="1"/>
</dbReference>
<keyword evidence="3" id="KW-0808">Transferase</keyword>
<protein>
    <recommendedName>
        <fullName evidence="10">Polymerase nucleotidyl transferase domain-containing protein</fullName>
    </recommendedName>
</protein>
<keyword evidence="8" id="KW-0460">Magnesium</keyword>
<dbReference type="EMBL" id="VDFR01000002">
    <property type="protein sequence ID" value="TNC52586.1"/>
    <property type="molecule type" value="Genomic_DNA"/>
</dbReference>
<evidence type="ECO:0000313" key="12">
    <source>
        <dbReference type="EMBL" id="TNC52680.1"/>
    </source>
</evidence>
<dbReference type="InterPro" id="IPR002934">
    <property type="entry name" value="Polymerase_NTP_transf_dom"/>
</dbReference>
<comment type="similarity">
    <text evidence="9">Belongs to the MntA antitoxin family.</text>
</comment>
<proteinExistence type="inferred from homology"/>
<dbReference type="SUPFAM" id="SSF81301">
    <property type="entry name" value="Nucleotidyltransferase"/>
    <property type="match status" value="1"/>
</dbReference>
<evidence type="ECO:0000256" key="8">
    <source>
        <dbReference type="ARBA" id="ARBA00022842"/>
    </source>
</evidence>
<keyword evidence="2" id="KW-1277">Toxin-antitoxin system</keyword>
<dbReference type="InterPro" id="IPR043519">
    <property type="entry name" value="NT_sf"/>
</dbReference>
<evidence type="ECO:0000256" key="7">
    <source>
        <dbReference type="ARBA" id="ARBA00022840"/>
    </source>
</evidence>
<dbReference type="InterPro" id="IPR052038">
    <property type="entry name" value="Type-VII_TA_antitoxin"/>
</dbReference>
<sequence length="97" mass="10914">MALEVDREAIAALCRRHRVTRLTLFGSAATDDFDPRRSDVDFLAEFTSEARLDDYFALKADLEELFGRPVDLVSPRSLENPFFAAAVRETAEDVYAA</sequence>
<evidence type="ECO:0000313" key="13">
    <source>
        <dbReference type="Proteomes" id="UP000306740"/>
    </source>
</evidence>
<dbReference type="CDD" id="cd05403">
    <property type="entry name" value="NT_KNTase_like"/>
    <property type="match status" value="1"/>
</dbReference>
<accession>A0A5C4N511</accession>
<evidence type="ECO:0000313" key="11">
    <source>
        <dbReference type="EMBL" id="TNC52586.1"/>
    </source>
</evidence>
<evidence type="ECO:0000256" key="3">
    <source>
        <dbReference type="ARBA" id="ARBA00022679"/>
    </source>
</evidence>
<evidence type="ECO:0000256" key="6">
    <source>
        <dbReference type="ARBA" id="ARBA00022741"/>
    </source>
</evidence>
<keyword evidence="6" id="KW-0547">Nucleotide-binding</keyword>
<feature type="domain" description="Polymerase nucleotidyl transferase" evidence="10">
    <location>
        <begin position="8"/>
        <end position="84"/>
    </location>
</feature>
<name>A0A5C4N511_9ACTN</name>
<evidence type="ECO:0000256" key="4">
    <source>
        <dbReference type="ARBA" id="ARBA00022695"/>
    </source>
</evidence>
<keyword evidence="4" id="KW-0548">Nucleotidyltransferase</keyword>
<keyword evidence="7" id="KW-0067">ATP-binding</keyword>
<dbReference type="RefSeq" id="WP_139104920.1">
    <property type="nucleotide sequence ID" value="NZ_VDFR01000001.1"/>
</dbReference>
<reference evidence="12 13" key="1">
    <citation type="submission" date="2019-05" db="EMBL/GenBank/DDBJ databases">
        <title>Mumia sp. nov., isolated from the intestinal contents of plateau pika (Ochotona curzoniae) in the Qinghai-Tibet plateau of China.</title>
        <authorList>
            <person name="Tian Z."/>
        </authorList>
    </citation>
    <scope>NUCLEOTIDE SEQUENCE [LARGE SCALE GENOMIC DNA]</scope>
    <source>
        <strain evidence="13">527</strain>
        <strain evidence="12">Z527</strain>
    </source>
</reference>
<dbReference type="OrthoDB" id="9803128at2"/>
<dbReference type="Pfam" id="PF01909">
    <property type="entry name" value="NTP_transf_2"/>
    <property type="match status" value="1"/>
</dbReference>
<gene>
    <name evidence="12" type="ORF">FHE65_00130</name>
    <name evidence="11" type="ORF">FHE65_00335</name>
</gene>
<evidence type="ECO:0000259" key="10">
    <source>
        <dbReference type="Pfam" id="PF01909"/>
    </source>
</evidence>
<comment type="caution">
    <text evidence="12">The sequence shown here is derived from an EMBL/GenBank/DDBJ whole genome shotgun (WGS) entry which is preliminary data.</text>
</comment>
<dbReference type="AlphaFoldDB" id="A0A5C4N511"/>
<dbReference type="Proteomes" id="UP000306740">
    <property type="component" value="Unassembled WGS sequence"/>
</dbReference>
<comment type="cofactor">
    <cofactor evidence="1">
        <name>Mg(2+)</name>
        <dbReference type="ChEBI" id="CHEBI:18420"/>
    </cofactor>
</comment>
<evidence type="ECO:0000256" key="1">
    <source>
        <dbReference type="ARBA" id="ARBA00001946"/>
    </source>
</evidence>
<dbReference type="PANTHER" id="PTHR33571">
    <property type="entry name" value="SSL8005 PROTEIN"/>
    <property type="match status" value="1"/>
</dbReference>
<evidence type="ECO:0000256" key="9">
    <source>
        <dbReference type="ARBA" id="ARBA00038276"/>
    </source>
</evidence>
<dbReference type="GO" id="GO:0005524">
    <property type="term" value="F:ATP binding"/>
    <property type="evidence" value="ECO:0007669"/>
    <property type="project" value="UniProtKB-KW"/>
</dbReference>
<organism evidence="12 13">
    <name type="scientific">Mumia zhuanghuii</name>
    <dbReference type="NCBI Taxonomy" id="2585211"/>
    <lineage>
        <taxon>Bacteria</taxon>
        <taxon>Bacillati</taxon>
        <taxon>Actinomycetota</taxon>
        <taxon>Actinomycetes</taxon>
        <taxon>Propionibacteriales</taxon>
        <taxon>Nocardioidaceae</taxon>
        <taxon>Mumia</taxon>
    </lineage>
</organism>